<dbReference type="EMBL" id="NEDP02001021">
    <property type="protein sequence ID" value="OWF54505.1"/>
    <property type="molecule type" value="Genomic_DNA"/>
</dbReference>
<evidence type="ECO:0000256" key="2">
    <source>
        <dbReference type="ARBA" id="ARBA00022741"/>
    </source>
</evidence>
<comment type="caution">
    <text evidence="6">The sequence shown here is derived from an EMBL/GenBank/DDBJ whole genome shotgun (WGS) entry which is preliminary data.</text>
</comment>
<dbReference type="GO" id="GO:0004674">
    <property type="term" value="F:protein serine/threonine kinase activity"/>
    <property type="evidence" value="ECO:0007669"/>
    <property type="project" value="TreeGrafter"/>
</dbReference>
<keyword evidence="2" id="KW-0547">Nucleotide-binding</keyword>
<dbReference type="Pfam" id="PF07714">
    <property type="entry name" value="PK_Tyr_Ser-Thr"/>
    <property type="match status" value="1"/>
</dbReference>
<dbReference type="Gene3D" id="1.10.510.10">
    <property type="entry name" value="Transferase(Phosphotransferase) domain 1"/>
    <property type="match status" value="1"/>
</dbReference>
<dbReference type="PROSITE" id="PS50011">
    <property type="entry name" value="PROTEIN_KINASE_DOM"/>
    <property type="match status" value="1"/>
</dbReference>
<dbReference type="Proteomes" id="UP000242188">
    <property type="component" value="Unassembled WGS sequence"/>
</dbReference>
<dbReference type="OrthoDB" id="346907at2759"/>
<dbReference type="InterPro" id="IPR000719">
    <property type="entry name" value="Prot_kinase_dom"/>
</dbReference>
<dbReference type="AlphaFoldDB" id="A0A210R0R9"/>
<evidence type="ECO:0000313" key="6">
    <source>
        <dbReference type="EMBL" id="OWF54505.1"/>
    </source>
</evidence>
<dbReference type="SUPFAM" id="SSF56112">
    <property type="entry name" value="Protein kinase-like (PK-like)"/>
    <property type="match status" value="1"/>
</dbReference>
<dbReference type="InterPro" id="IPR001245">
    <property type="entry name" value="Ser-Thr/Tyr_kinase_cat_dom"/>
</dbReference>
<dbReference type="InterPro" id="IPR051681">
    <property type="entry name" value="Ser/Thr_Kinases-Pseudokinases"/>
</dbReference>
<dbReference type="PANTHER" id="PTHR44329">
    <property type="entry name" value="SERINE/THREONINE-PROTEIN KINASE TNNI3K-RELATED"/>
    <property type="match status" value="1"/>
</dbReference>
<dbReference type="GO" id="GO:0005524">
    <property type="term" value="F:ATP binding"/>
    <property type="evidence" value="ECO:0007669"/>
    <property type="project" value="UniProtKB-KW"/>
</dbReference>
<keyword evidence="4" id="KW-0067">ATP-binding</keyword>
<dbReference type="InterPro" id="IPR008271">
    <property type="entry name" value="Ser/Thr_kinase_AS"/>
</dbReference>
<dbReference type="SMART" id="SM00220">
    <property type="entry name" value="S_TKc"/>
    <property type="match status" value="1"/>
</dbReference>
<evidence type="ECO:0000313" key="7">
    <source>
        <dbReference type="Proteomes" id="UP000242188"/>
    </source>
</evidence>
<dbReference type="PROSITE" id="PS00108">
    <property type="entry name" value="PROTEIN_KINASE_ST"/>
    <property type="match status" value="1"/>
</dbReference>
<keyword evidence="7" id="KW-1185">Reference proteome</keyword>
<dbReference type="PANTHER" id="PTHR44329:SF288">
    <property type="entry name" value="MITOGEN-ACTIVATED PROTEIN KINASE KINASE KINASE 20"/>
    <property type="match status" value="1"/>
</dbReference>
<proteinExistence type="predicted"/>
<evidence type="ECO:0000256" key="1">
    <source>
        <dbReference type="ARBA" id="ARBA00022679"/>
    </source>
</evidence>
<evidence type="ECO:0000256" key="4">
    <source>
        <dbReference type="ARBA" id="ARBA00022840"/>
    </source>
</evidence>
<sequence>MDLLERETLVRTYMCRLHDIFDSLAQLCPVNDDLATILSNGALLFDELQTQIHELFLLFKLVQKPSLPALLDPRQLSDWALKGEGHFGKVYECRLQGVRVAVKILKERARSSFLECHLLRKLYHDNVVAFRGMGLVSHHHLSQCLVGQANIDTETYSGQPVSTGPTTYGHIMSQSGMDSGVCMASPAVSTSPEHSTHCDSDVDIETGMPPGEYSRTLDTRLVVPDSWKCDARGYVDESSVQKSEALSPAVTEMQTVRNALTDVQNKDPDNLQQDIKGYVSSCEPVAQQIQSGQFGAVKTTPLCPGYILPCSVSKTQTREKRVDKKRRSLLHQVITNHETSMFVVMEYVDLNLLGYLRMLTSPLSYACAWDISSQVFNAIAYLHSNDVVHRDLKPDNILVEVGPARLRVKVADFGLAWGCGVEKLVTSSLFNYGLQEGPRRGYVHVRWGAPEFVFKSDFGNAVSLQDYKRGDIYSFGLVTCFAMSGKKAMAQLSTRQLMSAVQRDRGIKTADVKCDKGKATDDNQSKLYNTEQLIGDFVPLPEDLDGPLLDVIESCLKNCPSQRPTTEELHSKYFSLKKNPYDNDPTNAEFFSFGFLKNTQIYVADSFFSGPNGFYDTKVRHSGYNHAQLMCEIETVDVQQMDVPDTLGFEQIDLYTRTAEKYRLLAARKEIDNNVLSALKKLTYSRCGTNEDQAIELHFQESLYCHHRTMRDMWISLSDTDKDKTVPCKSIVSPLYSNSFGLHVAVLTNEGPDSSQKFVFARRSRRLGMASPGAITCGVVESVSALDKCLQNGQYYVDLVNTAARGLMEEIGVELTGRELDAICLSTVYLKFDFYEWGLCGFVDLKDERIVEKHRLSAESIKARFTSGPKDKFEHQTLTFVDFQLDDMVKFVSQNHENFASSAKLVVVKVLEAFFGTEQVDRAFHSGIKKSDA</sequence>
<keyword evidence="3 6" id="KW-0418">Kinase</keyword>
<keyword evidence="1" id="KW-0808">Transferase</keyword>
<organism evidence="6 7">
    <name type="scientific">Mizuhopecten yessoensis</name>
    <name type="common">Japanese scallop</name>
    <name type="synonym">Patinopecten yessoensis</name>
    <dbReference type="NCBI Taxonomy" id="6573"/>
    <lineage>
        <taxon>Eukaryota</taxon>
        <taxon>Metazoa</taxon>
        <taxon>Spiralia</taxon>
        <taxon>Lophotrochozoa</taxon>
        <taxon>Mollusca</taxon>
        <taxon>Bivalvia</taxon>
        <taxon>Autobranchia</taxon>
        <taxon>Pteriomorphia</taxon>
        <taxon>Pectinida</taxon>
        <taxon>Pectinoidea</taxon>
        <taxon>Pectinidae</taxon>
        <taxon>Mizuhopecten</taxon>
    </lineage>
</organism>
<reference evidence="6 7" key="1">
    <citation type="journal article" date="2017" name="Nat. Ecol. Evol.">
        <title>Scallop genome provides insights into evolution of bilaterian karyotype and development.</title>
        <authorList>
            <person name="Wang S."/>
            <person name="Zhang J."/>
            <person name="Jiao W."/>
            <person name="Li J."/>
            <person name="Xun X."/>
            <person name="Sun Y."/>
            <person name="Guo X."/>
            <person name="Huan P."/>
            <person name="Dong B."/>
            <person name="Zhang L."/>
            <person name="Hu X."/>
            <person name="Sun X."/>
            <person name="Wang J."/>
            <person name="Zhao C."/>
            <person name="Wang Y."/>
            <person name="Wang D."/>
            <person name="Huang X."/>
            <person name="Wang R."/>
            <person name="Lv J."/>
            <person name="Li Y."/>
            <person name="Zhang Z."/>
            <person name="Liu B."/>
            <person name="Lu W."/>
            <person name="Hui Y."/>
            <person name="Liang J."/>
            <person name="Zhou Z."/>
            <person name="Hou R."/>
            <person name="Li X."/>
            <person name="Liu Y."/>
            <person name="Li H."/>
            <person name="Ning X."/>
            <person name="Lin Y."/>
            <person name="Zhao L."/>
            <person name="Xing Q."/>
            <person name="Dou J."/>
            <person name="Li Y."/>
            <person name="Mao J."/>
            <person name="Guo H."/>
            <person name="Dou H."/>
            <person name="Li T."/>
            <person name="Mu C."/>
            <person name="Jiang W."/>
            <person name="Fu Q."/>
            <person name="Fu X."/>
            <person name="Miao Y."/>
            <person name="Liu J."/>
            <person name="Yu Q."/>
            <person name="Li R."/>
            <person name="Liao H."/>
            <person name="Li X."/>
            <person name="Kong Y."/>
            <person name="Jiang Z."/>
            <person name="Chourrout D."/>
            <person name="Li R."/>
            <person name="Bao Z."/>
        </authorList>
    </citation>
    <scope>NUCLEOTIDE SEQUENCE [LARGE SCALE GENOMIC DNA]</scope>
    <source>
        <strain evidence="6 7">PY_sf001</strain>
    </source>
</reference>
<dbReference type="STRING" id="6573.A0A210R0R9"/>
<evidence type="ECO:0000259" key="5">
    <source>
        <dbReference type="PROSITE" id="PS50011"/>
    </source>
</evidence>
<accession>A0A210R0R9</accession>
<dbReference type="Gene3D" id="3.30.200.20">
    <property type="entry name" value="Phosphorylase Kinase, domain 1"/>
    <property type="match status" value="1"/>
</dbReference>
<evidence type="ECO:0000256" key="3">
    <source>
        <dbReference type="ARBA" id="ARBA00022777"/>
    </source>
</evidence>
<dbReference type="Pfam" id="PF00069">
    <property type="entry name" value="Pkinase"/>
    <property type="match status" value="1"/>
</dbReference>
<dbReference type="InterPro" id="IPR011009">
    <property type="entry name" value="Kinase-like_dom_sf"/>
</dbReference>
<gene>
    <name evidence="6" type="ORF">KP79_PYT18316</name>
</gene>
<feature type="domain" description="Protein kinase" evidence="5">
    <location>
        <begin position="76"/>
        <end position="573"/>
    </location>
</feature>
<name>A0A210R0R9_MIZYE</name>
<protein>
    <submittedName>
        <fullName evidence="6">Tyrosine-protein kinase SRK3</fullName>
    </submittedName>
</protein>